<keyword evidence="2" id="KW-0812">Transmembrane</keyword>
<evidence type="ECO:0000313" key="3">
    <source>
        <dbReference type="EMBL" id="SEO87671.1"/>
    </source>
</evidence>
<keyword evidence="2" id="KW-1133">Transmembrane helix</keyword>
<dbReference type="EMBL" id="FODV01000006">
    <property type="protein sequence ID" value="SEO87671.1"/>
    <property type="molecule type" value="Genomic_DNA"/>
</dbReference>
<dbReference type="OrthoDB" id="286051at2157"/>
<dbReference type="RefSeq" id="WP_089824922.1">
    <property type="nucleotide sequence ID" value="NZ_FODV01000006.1"/>
</dbReference>
<feature type="transmembrane region" description="Helical" evidence="2">
    <location>
        <begin position="48"/>
        <end position="64"/>
    </location>
</feature>
<dbReference type="AlphaFoldDB" id="A0A1H8T9W4"/>
<reference evidence="4" key="1">
    <citation type="submission" date="2016-10" db="EMBL/GenBank/DDBJ databases">
        <authorList>
            <person name="Varghese N."/>
            <person name="Submissions S."/>
        </authorList>
    </citation>
    <scope>NUCLEOTIDE SEQUENCE [LARGE SCALE GENOMIC DNA]</scope>
    <source>
        <strain evidence="4">CGMCC 1.10121</strain>
    </source>
</reference>
<sequence>MDSYRRGKQVERDQTRPRVRSRYRPILPVIWTIGTVLAFLVLPFGWDAVVAVVFVLHLFFAGLVHGDIRALRRQGLEWGFTRHLWFAAAFVLPLVALAYYVYSGRRIAAENERRNTGDGEAVERRDAAESADGRVESE</sequence>
<feature type="region of interest" description="Disordered" evidence="1">
    <location>
        <begin position="111"/>
        <end position="138"/>
    </location>
</feature>
<accession>A0A1H8T9W4</accession>
<evidence type="ECO:0000256" key="1">
    <source>
        <dbReference type="SAM" id="MobiDB-lite"/>
    </source>
</evidence>
<evidence type="ECO:0000256" key="2">
    <source>
        <dbReference type="SAM" id="Phobius"/>
    </source>
</evidence>
<proteinExistence type="predicted"/>
<dbReference type="Proteomes" id="UP000199126">
    <property type="component" value="Unassembled WGS sequence"/>
</dbReference>
<organism evidence="3 4">
    <name type="scientific">Halogranum amylolyticum</name>
    <dbReference type="NCBI Taxonomy" id="660520"/>
    <lineage>
        <taxon>Archaea</taxon>
        <taxon>Methanobacteriati</taxon>
        <taxon>Methanobacteriota</taxon>
        <taxon>Stenosarchaea group</taxon>
        <taxon>Halobacteria</taxon>
        <taxon>Halobacteriales</taxon>
        <taxon>Haloferacaceae</taxon>
    </lineage>
</organism>
<name>A0A1H8T9W4_9EURY</name>
<protein>
    <submittedName>
        <fullName evidence="3">Uncharacterized protein</fullName>
    </submittedName>
</protein>
<gene>
    <name evidence="3" type="ORF">SAMN04487948_106113</name>
</gene>
<keyword evidence="2" id="KW-0472">Membrane</keyword>
<feature type="transmembrane region" description="Helical" evidence="2">
    <location>
        <begin position="84"/>
        <end position="102"/>
    </location>
</feature>
<keyword evidence="4" id="KW-1185">Reference proteome</keyword>
<evidence type="ECO:0000313" key="4">
    <source>
        <dbReference type="Proteomes" id="UP000199126"/>
    </source>
</evidence>